<dbReference type="EMBL" id="AOJH01000001">
    <property type="protein sequence ID" value="EMA70393.1"/>
    <property type="molecule type" value="Genomic_DNA"/>
</dbReference>
<gene>
    <name evidence="1" type="ORF">C468_00125</name>
</gene>
<dbReference type="OrthoDB" id="324642at2157"/>
<sequence length="104" mass="11850">MSTECAANSFANCSAFQRDLLWVLSHENTRKTPSLKAELDDYYGESIRQSHLYQNLDELVDRGLVAKQARTNDYRLTESARRTLSARQAWQAGHRDYTTAGGHN</sequence>
<dbReference type="SUPFAM" id="SSF46785">
    <property type="entry name" value="Winged helix' DNA-binding domain"/>
    <property type="match status" value="1"/>
</dbReference>
<dbReference type="AlphaFoldDB" id="M0PKB9"/>
<comment type="caution">
    <text evidence="1">The sequence shown here is derived from an EMBL/GenBank/DDBJ whole genome shotgun (WGS) entry which is preliminary data.</text>
</comment>
<keyword evidence="2" id="KW-1185">Reference proteome</keyword>
<protein>
    <submittedName>
        <fullName evidence="1">DNA binding domain-containing protein</fullName>
    </submittedName>
</protein>
<dbReference type="RefSeq" id="WP_008846811.1">
    <property type="nucleotide sequence ID" value="NZ_AOJH01000001.1"/>
</dbReference>
<dbReference type="InterPro" id="IPR036388">
    <property type="entry name" value="WH-like_DNA-bd_sf"/>
</dbReference>
<dbReference type="PATRIC" id="fig|1230456.3.peg.23"/>
<dbReference type="InterPro" id="IPR036390">
    <property type="entry name" value="WH_DNA-bd_sf"/>
</dbReference>
<accession>M0PKB9</accession>
<dbReference type="Gene3D" id="1.10.10.10">
    <property type="entry name" value="Winged helix-like DNA-binding domain superfamily/Winged helix DNA-binding domain"/>
    <property type="match status" value="1"/>
</dbReference>
<name>M0PKB9_9EURY</name>
<evidence type="ECO:0000313" key="2">
    <source>
        <dbReference type="Proteomes" id="UP000011546"/>
    </source>
</evidence>
<proteinExistence type="predicted"/>
<dbReference type="STRING" id="1230456.C468_00125"/>
<organism evidence="1 2">
    <name type="scientific">Halorubrum kocurii JCM 14978</name>
    <dbReference type="NCBI Taxonomy" id="1230456"/>
    <lineage>
        <taxon>Archaea</taxon>
        <taxon>Methanobacteriati</taxon>
        <taxon>Methanobacteriota</taxon>
        <taxon>Stenosarchaea group</taxon>
        <taxon>Halobacteria</taxon>
        <taxon>Halobacteriales</taxon>
        <taxon>Haloferacaceae</taxon>
        <taxon>Halorubrum</taxon>
    </lineage>
</organism>
<evidence type="ECO:0000313" key="1">
    <source>
        <dbReference type="EMBL" id="EMA70393.1"/>
    </source>
</evidence>
<dbReference type="Proteomes" id="UP000011546">
    <property type="component" value="Unassembled WGS sequence"/>
</dbReference>
<reference evidence="1 2" key="1">
    <citation type="journal article" date="2014" name="PLoS Genet.">
        <title>Phylogenetically driven sequencing of extremely halophilic archaea reveals strategies for static and dynamic osmo-response.</title>
        <authorList>
            <person name="Becker E.A."/>
            <person name="Seitzer P.M."/>
            <person name="Tritt A."/>
            <person name="Larsen D."/>
            <person name="Krusor M."/>
            <person name="Yao A.I."/>
            <person name="Wu D."/>
            <person name="Madern D."/>
            <person name="Eisen J.A."/>
            <person name="Darling A.E."/>
            <person name="Facciotti M.T."/>
        </authorList>
    </citation>
    <scope>NUCLEOTIDE SEQUENCE [LARGE SCALE GENOMIC DNA]</scope>
    <source>
        <strain evidence="1 2">JCM 14978</strain>
    </source>
</reference>